<keyword evidence="1" id="KW-0472">Membrane</keyword>
<dbReference type="AlphaFoldDB" id="A0A1Y1M8G9"/>
<keyword evidence="1" id="KW-0812">Transmembrane</keyword>
<name>A0A1Y1M8G9_PHOPY</name>
<reference evidence="2" key="1">
    <citation type="journal article" date="2016" name="Sci. Rep.">
        <title>Molecular characterization of firefly nuptial gifts: a multi-omics approach sheds light on postcopulatory sexual selection.</title>
        <authorList>
            <person name="Al-Wathiqui N."/>
            <person name="Fallon T.R."/>
            <person name="South A."/>
            <person name="Weng J.K."/>
            <person name="Lewis S.M."/>
        </authorList>
    </citation>
    <scope>NUCLEOTIDE SEQUENCE</scope>
</reference>
<keyword evidence="1" id="KW-1133">Transmembrane helix</keyword>
<protein>
    <submittedName>
        <fullName evidence="2">Uncharacterized protein</fullName>
    </submittedName>
</protein>
<feature type="transmembrane region" description="Helical" evidence="1">
    <location>
        <begin position="37"/>
        <end position="56"/>
    </location>
</feature>
<organism evidence="2">
    <name type="scientific">Photinus pyralis</name>
    <name type="common">Common eastern firefly</name>
    <name type="synonym">Lampyris pyralis</name>
    <dbReference type="NCBI Taxonomy" id="7054"/>
    <lineage>
        <taxon>Eukaryota</taxon>
        <taxon>Metazoa</taxon>
        <taxon>Ecdysozoa</taxon>
        <taxon>Arthropoda</taxon>
        <taxon>Hexapoda</taxon>
        <taxon>Insecta</taxon>
        <taxon>Pterygota</taxon>
        <taxon>Neoptera</taxon>
        <taxon>Endopterygota</taxon>
        <taxon>Coleoptera</taxon>
        <taxon>Polyphaga</taxon>
        <taxon>Elateriformia</taxon>
        <taxon>Elateroidea</taxon>
        <taxon>Lampyridae</taxon>
        <taxon>Lampyrinae</taxon>
        <taxon>Photinus</taxon>
    </lineage>
</organism>
<dbReference type="EMBL" id="GEZM01037372">
    <property type="protein sequence ID" value="JAV82079.1"/>
    <property type="molecule type" value="Transcribed_RNA"/>
</dbReference>
<proteinExistence type="predicted"/>
<evidence type="ECO:0000313" key="2">
    <source>
        <dbReference type="EMBL" id="JAV82079.1"/>
    </source>
</evidence>
<accession>A0A1Y1M8G9</accession>
<sequence length="126" mass="13820">MTNGKEEGMGFSTRWKLARVAYSCEMKCRQAGLGMKYLVLGDFISIGFTLVCFLLIVERTPITYFLPVAGNLSATFCQCSCLLRGKKRSCCKNCRDIRSVAADVSDTGAWKLSLAGSGSDKDPNRI</sequence>
<feature type="transmembrane region" description="Helical" evidence="1">
    <location>
        <begin position="62"/>
        <end position="83"/>
    </location>
</feature>
<evidence type="ECO:0000256" key="1">
    <source>
        <dbReference type="SAM" id="Phobius"/>
    </source>
</evidence>